<dbReference type="Proteomes" id="UP000196803">
    <property type="component" value="Unassembled WGS sequence"/>
</dbReference>
<organism evidence="1 2">
    <name type="scientific">Caldicellulosiruptor bescii</name>
    <name type="common">Anaerocellum thermophilum</name>
    <dbReference type="NCBI Taxonomy" id="31899"/>
    <lineage>
        <taxon>Bacteria</taxon>
        <taxon>Bacillati</taxon>
        <taxon>Bacillota</taxon>
        <taxon>Bacillota incertae sedis</taxon>
        <taxon>Caldicellulosiruptorales</taxon>
        <taxon>Caldicellulosiruptoraceae</taxon>
        <taxon>Caldicellulosiruptor</taxon>
    </lineage>
</organism>
<reference evidence="1 2" key="1">
    <citation type="submission" date="2017-05" db="EMBL/GenBank/DDBJ databases">
        <authorList>
            <person name="Varghese N."/>
            <person name="Submissions S."/>
        </authorList>
    </citation>
    <scope>NUCLEOTIDE SEQUENCE [LARGE SCALE GENOMIC DNA]</scope>
    <source>
        <strain evidence="1 2">MACB1020</strain>
    </source>
</reference>
<accession>A0ABY1SBK9</accession>
<comment type="caution">
    <text evidence="1">The sequence shown here is derived from an EMBL/GenBank/DDBJ whole genome shotgun (WGS) entry which is preliminary data.</text>
</comment>
<evidence type="ECO:0000313" key="2">
    <source>
        <dbReference type="Proteomes" id="UP000196803"/>
    </source>
</evidence>
<proteinExistence type="predicted"/>
<dbReference type="RefSeq" id="WP_015906948.1">
    <property type="nucleotide sequence ID" value="NZ_FUZJ01000001.1"/>
</dbReference>
<sequence>MGIEYEINYDINDLYKLFGKKEFDEISYIEQLFSWSIEDKYGMGIYFYMSVYEFYCSLSLYFNETKGIIDLDLYEVKEIRRESDEEGEKMIIEREGDRAGVVAYFKPNFAIEINKVRTKSDAGIGQKIKYNVYELIDLFESEAYEANEEEQKYWWRKRDREGFCLTFYMSVNEGICDLCLTYENFEKPIFNIEIDGVRRLRGESERKEGELVMERLIIERSEGKSPVVVYFRPNFKIEIEDIDKL</sequence>
<dbReference type="EMBL" id="FXXC01000001">
    <property type="protein sequence ID" value="SMR95703.1"/>
    <property type="molecule type" value="Genomic_DNA"/>
</dbReference>
<gene>
    <name evidence="1" type="ORF">SAMN05216240_2774</name>
</gene>
<dbReference type="GeneID" id="31771709"/>
<keyword evidence="2" id="KW-1185">Reference proteome</keyword>
<name>A0ABY1SBK9_CALBS</name>
<protein>
    <submittedName>
        <fullName evidence="1">Uncharacterized protein</fullName>
    </submittedName>
</protein>
<evidence type="ECO:0000313" key="1">
    <source>
        <dbReference type="EMBL" id="SMR95703.1"/>
    </source>
</evidence>